<keyword evidence="2" id="KW-0067">ATP-binding</keyword>
<dbReference type="Pfam" id="PF09369">
    <property type="entry name" value="MZB"/>
    <property type="match status" value="1"/>
</dbReference>
<evidence type="ECO:0000313" key="5">
    <source>
        <dbReference type="EMBL" id="MZG29087.1"/>
    </source>
</evidence>
<dbReference type="CDD" id="cd17923">
    <property type="entry name" value="DEXHc_Hrq1-like"/>
    <property type="match status" value="1"/>
</dbReference>
<dbReference type="SMART" id="SM00487">
    <property type="entry name" value="DEXDc"/>
    <property type="match status" value="1"/>
</dbReference>
<dbReference type="GO" id="GO:0043138">
    <property type="term" value="F:3'-5' DNA helicase activity"/>
    <property type="evidence" value="ECO:0007669"/>
    <property type="project" value="TreeGrafter"/>
</dbReference>
<evidence type="ECO:0000259" key="4">
    <source>
        <dbReference type="PROSITE" id="PS51194"/>
    </source>
</evidence>
<accession>A0A6L8Q703</accession>
<evidence type="ECO:0000256" key="1">
    <source>
        <dbReference type="ARBA" id="ARBA00022741"/>
    </source>
</evidence>
<dbReference type="Pfam" id="PF00271">
    <property type="entry name" value="Helicase_C"/>
    <property type="match status" value="1"/>
</dbReference>
<keyword evidence="1" id="KW-0547">Nucleotide-binding</keyword>
<dbReference type="RefSeq" id="WP_161128444.1">
    <property type="nucleotide sequence ID" value="NZ_VJNE01000040.1"/>
</dbReference>
<keyword evidence="5" id="KW-0347">Helicase</keyword>
<dbReference type="GO" id="GO:0036297">
    <property type="term" value="P:interstrand cross-link repair"/>
    <property type="evidence" value="ECO:0007669"/>
    <property type="project" value="TreeGrafter"/>
</dbReference>
<dbReference type="InterPro" id="IPR011545">
    <property type="entry name" value="DEAD/DEAH_box_helicase_dom"/>
</dbReference>
<name>A0A6L8Q703_9ACTN</name>
<dbReference type="Proteomes" id="UP000472380">
    <property type="component" value="Unassembled WGS sequence"/>
</dbReference>
<dbReference type="EMBL" id="VJNE01000040">
    <property type="protein sequence ID" value="MZG29087.1"/>
    <property type="molecule type" value="Genomic_DNA"/>
</dbReference>
<feature type="domain" description="Helicase C-terminal" evidence="4">
    <location>
        <begin position="965"/>
        <end position="1122"/>
    </location>
</feature>
<comment type="caution">
    <text evidence="5">The sequence shown here is derived from an EMBL/GenBank/DDBJ whole genome shotgun (WGS) entry which is preliminary data.</text>
</comment>
<dbReference type="GO" id="GO:0003676">
    <property type="term" value="F:nucleic acid binding"/>
    <property type="evidence" value="ECO:0007669"/>
    <property type="project" value="InterPro"/>
</dbReference>
<reference evidence="5 6" key="1">
    <citation type="submission" date="2019-07" db="EMBL/GenBank/DDBJ databases">
        <title>Draft genome sequence of Adlercreutzia equolifaciens IPLA 37004, a human intestinal strain that does not produces equol from daidzein.</title>
        <authorList>
            <person name="Vazquez L."/>
            <person name="Florez A.B."/>
            <person name="Mayo B."/>
        </authorList>
    </citation>
    <scope>NUCLEOTIDE SEQUENCE [LARGE SCALE GENOMIC DNA]</scope>
    <source>
        <strain evidence="5 6">IPLA 37004</strain>
    </source>
</reference>
<dbReference type="PROSITE" id="PS51192">
    <property type="entry name" value="HELICASE_ATP_BIND_1"/>
    <property type="match status" value="1"/>
</dbReference>
<keyword evidence="5" id="KW-0378">Hydrolase</keyword>
<dbReference type="Pfam" id="PF00270">
    <property type="entry name" value="DEAD"/>
    <property type="match status" value="1"/>
</dbReference>
<organism evidence="5 6">
    <name type="scientific">Adlercreutzia equolifaciens</name>
    <dbReference type="NCBI Taxonomy" id="446660"/>
    <lineage>
        <taxon>Bacteria</taxon>
        <taxon>Bacillati</taxon>
        <taxon>Actinomycetota</taxon>
        <taxon>Coriobacteriia</taxon>
        <taxon>Eggerthellales</taxon>
        <taxon>Eggerthellaceae</taxon>
        <taxon>Adlercreutzia</taxon>
    </lineage>
</organism>
<protein>
    <submittedName>
        <fullName evidence="5">DEAD/DEAH box helicase</fullName>
    </submittedName>
</protein>
<dbReference type="PANTHER" id="PTHR47957">
    <property type="entry name" value="ATP-DEPENDENT HELICASE HRQ1"/>
    <property type="match status" value="1"/>
</dbReference>
<dbReference type="SMART" id="SM00490">
    <property type="entry name" value="HELICc"/>
    <property type="match status" value="1"/>
</dbReference>
<dbReference type="SUPFAM" id="SSF52540">
    <property type="entry name" value="P-loop containing nucleoside triphosphate hydrolases"/>
    <property type="match status" value="2"/>
</dbReference>
<gene>
    <name evidence="5" type="ORF">FM068_10975</name>
</gene>
<dbReference type="PROSITE" id="PS51194">
    <property type="entry name" value="HELICASE_CTER"/>
    <property type="match status" value="1"/>
</dbReference>
<dbReference type="InterPro" id="IPR001650">
    <property type="entry name" value="Helicase_C-like"/>
</dbReference>
<dbReference type="Gene3D" id="3.40.50.300">
    <property type="entry name" value="P-loop containing nucleotide triphosphate hydrolases"/>
    <property type="match status" value="2"/>
</dbReference>
<proteinExistence type="predicted"/>
<sequence length="1638" mass="183443">MTQTEEFNPIETARKVEESYREYIATTIHFADADLQSQLEEILRKPGYLAKGPFLEAAPPYRKDKTVTELVGEGVLCESMLKLGGGDADNFDPDRPLYVHQVRAIRKAVAGRNYVVSTGTGSGKTECFLLPILNDILKEFEKRGPSDGVRAMILYPMNALANDQLKRLRLLLKGIDITFGRYTGDTEERESKALTKWKEENPGQTKLPNEIISREKIRKEPPNILLTNYSMLEYLLLRPEDAPLFGKAFGGNWRHIAIDEAHVYSGALGTEIAYLLRRLKARIESETSEPTHLHCYATSATIGSPEEKPKVASFAQDLFGEPFSNEEINLDIVTGEIDRPQDALDEKPWGALPLATWIDLRKLLFDLDAVDAQGIVETLKSSGVPENILSRMRGDDPLIDLGKVLLGEESASKLIRQCEHLIDLTDIRQIGELEISGLPGDESDAEILTSMVEVLSCARRSKDIPILTSRFHSFLRAPEGIFLNLNTRKLISYKTVAEKYDDENATPIYEVSVCRHCGQAYILGTEKSAENVASAWLNPRHEGTDADDEFLPRAYYRLLANESERDADEEIQWLCPICGSLHHEAVGGLHRFEHKDTQRVPIALNQTESKQADEETARCRHCGYQSRIAIQPMRVSPEAAGSVVCYDLIREIPPFDIEATDDDDWFVDLHEERRAGSVICFSDKRQDAAFFVPAMERTYGNITRRQLIREAVEAKSSDEGGCKPSAVVNWIASTANKRYPNLFDSNKKDQATAWVLDELSAEDSRNSLEGLGIIRIEPTEFNEGFSNPKVQEIIARRVNYLNGNGLNWLTSEDYILFTKVCLELLRERNAIEVPEGVSSLRNNHEKRGNLVILGGDNVTSPKDTIQFAGTSISTTENKRSAFVRKYAKKVHGITLSQEGTLKILQDIFLFTAQYLDGFFRGEGYLVGTKERFRLNKDIWTICPHSNDDIIYRCDACGCETHLYTNGVCTTTKCEGSMVKTTFTEARNKDRYYKAVYQEDALPLDIQEHTAQLSSKRAREIQADFIKGNVNVLSCTTTFELGVDVGDLRAVFMRNIPPTTANYTQRAGRVGRRAGKPGYAITFARLRPHDIAHFNDPAKIIAGETRVPMCYLDNAAIAVRHVFAVAMSEFFRYAHEVLNKDFSHDYNDFMDLSSAEPNGLKELQTYLASRPNSIRSQIARIIPQNLSVANEIGVERWKWVAKLVNPLDWRNGKEGGRLPIAHSLKHADFERIQEGIEQNIDVNDRLTSSLFKSRDALKKEKTIAVLAENGILPKYGFPTDLVELHLPVIQQSVEENRLSLSRGMRQAIREYAPGSEIVAGKTLWKSVGVKKPKGQELQVRRYGKCPTCGTFVWPIENYSDKGECPVCHNELLLNKKMLIPSYGFVGEESEKGVGLRKPRSRGHTSVHFSQHWPSEAITTNVNFPGGTVRKRYAENGQLCVLNNPSAGFHVCSYCNSAGIGAESIEHSYWCKKSGITPIIMRYDALGTSFVSDVLELVFDIDDAPSLINDDWEAVMWALFTAAAKILEVPETELGGTMYENETHGISLLIYDDVPGGAGHARQLSDRVVELAQEAYKVVDGHCGCGEETCCYGCIANYYNQTRQAKLSRGAAKKIRLFGGFCGRDSGIGPAQRAKTTIWN</sequence>
<dbReference type="GO" id="GO:0006289">
    <property type="term" value="P:nucleotide-excision repair"/>
    <property type="evidence" value="ECO:0007669"/>
    <property type="project" value="TreeGrafter"/>
</dbReference>
<dbReference type="InterPro" id="IPR018973">
    <property type="entry name" value="MZB"/>
</dbReference>
<dbReference type="PANTHER" id="PTHR47957:SF3">
    <property type="entry name" value="ATP-DEPENDENT HELICASE HRQ1"/>
    <property type="match status" value="1"/>
</dbReference>
<evidence type="ECO:0000256" key="2">
    <source>
        <dbReference type="ARBA" id="ARBA00022840"/>
    </source>
</evidence>
<feature type="domain" description="Helicase ATP-binding" evidence="3">
    <location>
        <begin position="105"/>
        <end position="320"/>
    </location>
</feature>
<dbReference type="InterPro" id="IPR027417">
    <property type="entry name" value="P-loop_NTPase"/>
</dbReference>
<dbReference type="GO" id="GO:0005524">
    <property type="term" value="F:ATP binding"/>
    <property type="evidence" value="ECO:0007669"/>
    <property type="project" value="UniProtKB-KW"/>
</dbReference>
<evidence type="ECO:0000259" key="3">
    <source>
        <dbReference type="PROSITE" id="PS51192"/>
    </source>
</evidence>
<evidence type="ECO:0000313" key="6">
    <source>
        <dbReference type="Proteomes" id="UP000472380"/>
    </source>
</evidence>
<dbReference type="InterPro" id="IPR014001">
    <property type="entry name" value="Helicase_ATP-bd"/>
</dbReference>